<evidence type="ECO:0000313" key="9">
    <source>
        <dbReference type="Proteomes" id="UP000238650"/>
    </source>
</evidence>
<sequence>MSSAERVQAGRWVGAVTVIFVVVGLGFGTWLSRIPAIRDELGATPSEMSVYGLCLAVGSVAGLAISGRLIERFGPRRTLAVFAVLAALALPAAAAIILAGALPAGLAVLFGYGFAFSVCDVAMNVSGANAERALGRPRMPLMHGGYSLGAVAATGIGAAAEAAGVPVPLHFLAVMVGGAVVLLALLPALPRDERAARIAAERRRGAPASGCGASGTDEGASAGAAGGPGAPEAPEGEVPASAAAAGAGPARASTPWRDPRIVVIGVMTLSFGLFEGTASDWLPLALVDGHGVSNQLGAAMLSVFFAAVMLVRLIGSPLILRFGRSGVLRASAALAMAGVVVTILAPGTPLVIVGVVLWGVGTSLGWPTGISAAADRVETAARDVAAVSALGYGSMLLGPMAFGFLGEHVGLLTAFWALLPFGVYVVFAAASARQRSAGAGH</sequence>
<keyword evidence="4 6" id="KW-0472">Membrane</keyword>
<feature type="transmembrane region" description="Helical" evidence="6">
    <location>
        <begin position="104"/>
        <end position="123"/>
    </location>
</feature>
<dbReference type="SUPFAM" id="SSF103473">
    <property type="entry name" value="MFS general substrate transporter"/>
    <property type="match status" value="1"/>
</dbReference>
<feature type="transmembrane region" description="Helical" evidence="6">
    <location>
        <begin position="169"/>
        <end position="189"/>
    </location>
</feature>
<feature type="transmembrane region" description="Helical" evidence="6">
    <location>
        <begin position="12"/>
        <end position="30"/>
    </location>
</feature>
<evidence type="ECO:0000256" key="6">
    <source>
        <dbReference type="SAM" id="Phobius"/>
    </source>
</evidence>
<feature type="compositionally biased region" description="Low complexity" evidence="5">
    <location>
        <begin position="214"/>
        <end position="223"/>
    </location>
</feature>
<dbReference type="AlphaFoldDB" id="A0A2S9QS40"/>
<dbReference type="EMBL" id="MWZD01000012">
    <property type="protein sequence ID" value="PRI12404.1"/>
    <property type="molecule type" value="Genomic_DNA"/>
</dbReference>
<dbReference type="Proteomes" id="UP000238650">
    <property type="component" value="Unassembled WGS sequence"/>
</dbReference>
<comment type="caution">
    <text evidence="8">The sequence shown here is derived from an EMBL/GenBank/DDBJ whole genome shotgun (WGS) entry which is preliminary data.</text>
</comment>
<feature type="transmembrane region" description="Helical" evidence="6">
    <location>
        <begin position="296"/>
        <end position="315"/>
    </location>
</feature>
<gene>
    <name evidence="8" type="ORF">B4915_01670</name>
</gene>
<dbReference type="InterPro" id="IPR011701">
    <property type="entry name" value="MFS"/>
</dbReference>
<dbReference type="PANTHER" id="PTHR23514">
    <property type="entry name" value="BYPASS OF STOP CODON PROTEIN 6"/>
    <property type="match status" value="1"/>
</dbReference>
<evidence type="ECO:0000256" key="3">
    <source>
        <dbReference type="ARBA" id="ARBA00022989"/>
    </source>
</evidence>
<reference evidence="8 9" key="1">
    <citation type="journal article" date="2017" name="New Microbes New Infect">
        <title>Genome sequence of 'Leucobacter massiliensis' sp. nov. isolated from human pharynx after travel to the 2014 Hajj.</title>
        <authorList>
            <person name="Leangapichart T."/>
            <person name="Gautret P."/>
            <person name="Nguyen T.T."/>
            <person name="Armstrong N."/>
            <person name="Rolain J.M."/>
        </authorList>
    </citation>
    <scope>NUCLEOTIDE SEQUENCE [LARGE SCALE GENOMIC DNA]</scope>
    <source>
        <strain evidence="8 9">122RC15</strain>
    </source>
</reference>
<comment type="subcellular location">
    <subcellularLocation>
        <location evidence="1">Cell membrane</location>
        <topology evidence="1">Multi-pass membrane protein</topology>
    </subcellularLocation>
</comment>
<feature type="transmembrane region" description="Helical" evidence="6">
    <location>
        <begin position="79"/>
        <end position="98"/>
    </location>
</feature>
<dbReference type="Pfam" id="PF07690">
    <property type="entry name" value="MFS_1"/>
    <property type="match status" value="1"/>
</dbReference>
<dbReference type="Gene3D" id="1.20.1250.20">
    <property type="entry name" value="MFS general substrate transporter like domains"/>
    <property type="match status" value="2"/>
</dbReference>
<evidence type="ECO:0000313" key="8">
    <source>
        <dbReference type="EMBL" id="PRI12404.1"/>
    </source>
</evidence>
<dbReference type="PANTHER" id="PTHR23514:SF13">
    <property type="entry name" value="INNER MEMBRANE PROTEIN YBJJ"/>
    <property type="match status" value="1"/>
</dbReference>
<keyword evidence="2 6" id="KW-0812">Transmembrane</keyword>
<feature type="transmembrane region" description="Helical" evidence="6">
    <location>
        <begin position="50"/>
        <end position="67"/>
    </location>
</feature>
<name>A0A2S9QS40_9MICO</name>
<dbReference type="InterPro" id="IPR020846">
    <property type="entry name" value="MFS_dom"/>
</dbReference>
<feature type="domain" description="Major facilitator superfamily (MFS) profile" evidence="7">
    <location>
        <begin position="260"/>
        <end position="441"/>
    </location>
</feature>
<evidence type="ECO:0000259" key="7">
    <source>
        <dbReference type="PROSITE" id="PS50850"/>
    </source>
</evidence>
<dbReference type="GO" id="GO:0005886">
    <property type="term" value="C:plasma membrane"/>
    <property type="evidence" value="ECO:0007669"/>
    <property type="project" value="UniProtKB-SubCell"/>
</dbReference>
<protein>
    <recommendedName>
        <fullName evidence="7">Major facilitator superfamily (MFS) profile domain-containing protein</fullName>
    </recommendedName>
</protein>
<dbReference type="InterPro" id="IPR036259">
    <property type="entry name" value="MFS_trans_sf"/>
</dbReference>
<feature type="region of interest" description="Disordered" evidence="5">
    <location>
        <begin position="206"/>
        <end position="244"/>
    </location>
</feature>
<keyword evidence="3 6" id="KW-1133">Transmembrane helix</keyword>
<organism evidence="8 9">
    <name type="scientific">Leucobacter massiliensis</name>
    <dbReference type="NCBI Taxonomy" id="1686285"/>
    <lineage>
        <taxon>Bacteria</taxon>
        <taxon>Bacillati</taxon>
        <taxon>Actinomycetota</taxon>
        <taxon>Actinomycetes</taxon>
        <taxon>Micrococcales</taxon>
        <taxon>Microbacteriaceae</taxon>
        <taxon>Leucobacter</taxon>
    </lineage>
</organism>
<evidence type="ECO:0000256" key="2">
    <source>
        <dbReference type="ARBA" id="ARBA00022692"/>
    </source>
</evidence>
<dbReference type="GO" id="GO:0022857">
    <property type="term" value="F:transmembrane transporter activity"/>
    <property type="evidence" value="ECO:0007669"/>
    <property type="project" value="InterPro"/>
</dbReference>
<accession>A0A2S9QS40</accession>
<evidence type="ECO:0000256" key="1">
    <source>
        <dbReference type="ARBA" id="ARBA00004651"/>
    </source>
</evidence>
<feature type="transmembrane region" description="Helical" evidence="6">
    <location>
        <begin position="261"/>
        <end position="284"/>
    </location>
</feature>
<feature type="transmembrane region" description="Helical" evidence="6">
    <location>
        <begin position="327"/>
        <end position="345"/>
    </location>
</feature>
<evidence type="ECO:0000256" key="4">
    <source>
        <dbReference type="ARBA" id="ARBA00023136"/>
    </source>
</evidence>
<feature type="transmembrane region" description="Helical" evidence="6">
    <location>
        <begin position="384"/>
        <end position="405"/>
    </location>
</feature>
<keyword evidence="9" id="KW-1185">Reference proteome</keyword>
<dbReference type="InterPro" id="IPR051788">
    <property type="entry name" value="MFS_Transporter"/>
</dbReference>
<feature type="compositionally biased region" description="Low complexity" evidence="5">
    <location>
        <begin position="230"/>
        <end position="244"/>
    </location>
</feature>
<proteinExistence type="predicted"/>
<dbReference type="OrthoDB" id="9809599at2"/>
<dbReference type="PROSITE" id="PS50850">
    <property type="entry name" value="MFS"/>
    <property type="match status" value="1"/>
</dbReference>
<feature type="transmembrane region" description="Helical" evidence="6">
    <location>
        <begin position="411"/>
        <end position="432"/>
    </location>
</feature>
<feature type="transmembrane region" description="Helical" evidence="6">
    <location>
        <begin position="144"/>
        <end position="163"/>
    </location>
</feature>
<evidence type="ECO:0000256" key="5">
    <source>
        <dbReference type="SAM" id="MobiDB-lite"/>
    </source>
</evidence>
<feature type="transmembrane region" description="Helical" evidence="6">
    <location>
        <begin position="351"/>
        <end position="372"/>
    </location>
</feature>